<sequence>SVSRQGVVASMGYWNNEAWQWRLEWTVPLLPSEDDDSEALAILLVEVQPVRGSEDRRKWIPDLAGMFSVVVK</sequence>
<protein>
    <submittedName>
        <fullName evidence="1">Uncharacterized protein</fullName>
    </submittedName>
</protein>
<dbReference type="AlphaFoldDB" id="A0A392R5G2"/>
<evidence type="ECO:0000313" key="2">
    <source>
        <dbReference type="Proteomes" id="UP000265520"/>
    </source>
</evidence>
<accession>A0A392R5G2</accession>
<comment type="caution">
    <text evidence="1">The sequence shown here is derived from an EMBL/GenBank/DDBJ whole genome shotgun (WGS) entry which is preliminary data.</text>
</comment>
<proteinExistence type="predicted"/>
<feature type="non-terminal residue" evidence="1">
    <location>
        <position position="1"/>
    </location>
</feature>
<organism evidence="1 2">
    <name type="scientific">Trifolium medium</name>
    <dbReference type="NCBI Taxonomy" id="97028"/>
    <lineage>
        <taxon>Eukaryota</taxon>
        <taxon>Viridiplantae</taxon>
        <taxon>Streptophyta</taxon>
        <taxon>Embryophyta</taxon>
        <taxon>Tracheophyta</taxon>
        <taxon>Spermatophyta</taxon>
        <taxon>Magnoliopsida</taxon>
        <taxon>eudicotyledons</taxon>
        <taxon>Gunneridae</taxon>
        <taxon>Pentapetalae</taxon>
        <taxon>rosids</taxon>
        <taxon>fabids</taxon>
        <taxon>Fabales</taxon>
        <taxon>Fabaceae</taxon>
        <taxon>Papilionoideae</taxon>
        <taxon>50 kb inversion clade</taxon>
        <taxon>NPAAA clade</taxon>
        <taxon>Hologalegina</taxon>
        <taxon>IRL clade</taxon>
        <taxon>Trifolieae</taxon>
        <taxon>Trifolium</taxon>
    </lineage>
</organism>
<name>A0A392R5G2_9FABA</name>
<evidence type="ECO:0000313" key="1">
    <source>
        <dbReference type="EMBL" id="MCI31467.1"/>
    </source>
</evidence>
<keyword evidence="2" id="KW-1185">Reference proteome</keyword>
<reference evidence="1 2" key="1">
    <citation type="journal article" date="2018" name="Front. Plant Sci.">
        <title>Red Clover (Trifolium pratense) and Zigzag Clover (T. medium) - A Picture of Genomic Similarities and Differences.</title>
        <authorList>
            <person name="Dluhosova J."/>
            <person name="Istvanek J."/>
            <person name="Nedelnik J."/>
            <person name="Repkova J."/>
        </authorList>
    </citation>
    <scope>NUCLEOTIDE SEQUENCE [LARGE SCALE GENOMIC DNA]</scope>
    <source>
        <strain evidence="2">cv. 10/8</strain>
        <tissue evidence="1">Leaf</tissue>
    </source>
</reference>
<dbReference type="EMBL" id="LXQA010187260">
    <property type="protein sequence ID" value="MCI31467.1"/>
    <property type="molecule type" value="Genomic_DNA"/>
</dbReference>
<dbReference type="Proteomes" id="UP000265520">
    <property type="component" value="Unassembled WGS sequence"/>
</dbReference>